<reference evidence="2" key="1">
    <citation type="journal article" date="2023" name="G3 (Bethesda)">
        <title>Genome assembly and association tests identify interacting loci associated with vigor, precocity, and sex in interspecific pistachio rootstocks.</title>
        <authorList>
            <person name="Palmer W."/>
            <person name="Jacygrad E."/>
            <person name="Sagayaradj S."/>
            <person name="Cavanaugh K."/>
            <person name="Han R."/>
            <person name="Bertier L."/>
            <person name="Beede B."/>
            <person name="Kafkas S."/>
            <person name="Golino D."/>
            <person name="Preece J."/>
            <person name="Michelmore R."/>
        </authorList>
    </citation>
    <scope>NUCLEOTIDE SEQUENCE [LARGE SCALE GENOMIC DNA]</scope>
</reference>
<evidence type="ECO:0000313" key="1">
    <source>
        <dbReference type="EMBL" id="KAJ0094076.1"/>
    </source>
</evidence>
<comment type="caution">
    <text evidence="1">The sequence shown here is derived from an EMBL/GenBank/DDBJ whole genome shotgun (WGS) entry which is preliminary data.</text>
</comment>
<keyword evidence="2" id="KW-1185">Reference proteome</keyword>
<proteinExistence type="predicted"/>
<protein>
    <submittedName>
        <fullName evidence="1">Uncharacterized protein</fullName>
    </submittedName>
</protein>
<name>A0ACC1B561_9ROSI</name>
<sequence length="626" mass="69218">MKESYMFISLLLCLLSFNLSVHTESNRDSIHIEALKASLGNSSILKCLPQDLQYLDALEILEVASNRLSGPIPSLAGLSSLKHAQFDKNFFSYVPFDFFRGLTSLRSISFDFNPNISSWEIPESLKDVRGLKSFSANVACISGTIPDFFWADTFPRLRHLHLAMNNLHGKIPSSFAKSSIQTLWLHDQNSDFKLHGSVAVLRNKTSLTQVRLAGNSFTGPLPDLSKLISLEELNLRYNWLTGVVPLSLANLPKLSNLYLAHNLLQGPTPAFVNSKLDSDIGKDANGFNSFCLDDPGVACDSGVEVLLSIAESMGYPLVFAKSWKGNDPCDSSRIWKGISCDDKGNIKVVNLKNLGLSGPIPNELTGLPNLVKLDVSNNHLSGEVPSFRLNVNVNTDGNPDIENYRHVPHPESPEKPPSEVSCLPEKESIPGLEYLHSLANDGFIHRDLKPSNILLRDDMHAKVADFGLALLVPDKGKDSIETRLVGSPGYIAPEYIVTGRVTTKADVFSFGVILMELITGRKAIETSHPKDIVHLVPWFRRMHTNKSTFPNAIDETVALDEETLASVSTVAELADHCCTGKPCQRPDMNHIVNVLSCLIEPWRPVKPVYDDIYGIDIHRDRSQCPY</sequence>
<evidence type="ECO:0000313" key="2">
    <source>
        <dbReference type="Proteomes" id="UP001164250"/>
    </source>
</evidence>
<accession>A0ACC1B561</accession>
<dbReference type="EMBL" id="CM047902">
    <property type="protein sequence ID" value="KAJ0094076.1"/>
    <property type="molecule type" value="Genomic_DNA"/>
</dbReference>
<dbReference type="Proteomes" id="UP001164250">
    <property type="component" value="Chromosome 6"/>
</dbReference>
<gene>
    <name evidence="1" type="ORF">Patl1_15619</name>
</gene>
<organism evidence="1 2">
    <name type="scientific">Pistacia atlantica</name>
    <dbReference type="NCBI Taxonomy" id="434234"/>
    <lineage>
        <taxon>Eukaryota</taxon>
        <taxon>Viridiplantae</taxon>
        <taxon>Streptophyta</taxon>
        <taxon>Embryophyta</taxon>
        <taxon>Tracheophyta</taxon>
        <taxon>Spermatophyta</taxon>
        <taxon>Magnoliopsida</taxon>
        <taxon>eudicotyledons</taxon>
        <taxon>Gunneridae</taxon>
        <taxon>Pentapetalae</taxon>
        <taxon>rosids</taxon>
        <taxon>malvids</taxon>
        <taxon>Sapindales</taxon>
        <taxon>Anacardiaceae</taxon>
        <taxon>Pistacia</taxon>
    </lineage>
</organism>